<gene>
    <name evidence="1" type="ORF">GSTUAT00007611001</name>
</gene>
<proteinExistence type="predicted"/>
<dbReference type="AlphaFoldDB" id="A0A292PP86"/>
<organism evidence="1 2">
    <name type="scientific">Tuber aestivum</name>
    <name type="common">summer truffle</name>
    <dbReference type="NCBI Taxonomy" id="59557"/>
    <lineage>
        <taxon>Eukaryota</taxon>
        <taxon>Fungi</taxon>
        <taxon>Dikarya</taxon>
        <taxon>Ascomycota</taxon>
        <taxon>Pezizomycotina</taxon>
        <taxon>Pezizomycetes</taxon>
        <taxon>Pezizales</taxon>
        <taxon>Tuberaceae</taxon>
        <taxon>Tuber</taxon>
    </lineage>
</organism>
<reference evidence="1" key="1">
    <citation type="submission" date="2015-10" db="EMBL/GenBank/DDBJ databases">
        <authorList>
            <person name="Regsiter A."/>
            <person name="william w."/>
        </authorList>
    </citation>
    <scope>NUCLEOTIDE SEQUENCE</scope>
    <source>
        <strain evidence="1">Montdore</strain>
    </source>
</reference>
<keyword evidence="2" id="KW-1185">Reference proteome</keyword>
<evidence type="ECO:0000313" key="1">
    <source>
        <dbReference type="EMBL" id="CUS08300.1"/>
    </source>
</evidence>
<dbReference type="EMBL" id="LN891140">
    <property type="protein sequence ID" value="CUS08300.1"/>
    <property type="molecule type" value="Genomic_DNA"/>
</dbReference>
<sequence length="144" mass="16109">MSSIMKFSSDVSIGRCRVAAGPSAPRGRGLRIYEPSRLQGLSHNNSTREDIVMFFQQFPGGIVRRGDFHKYYPKHDGLSNSKRMRKFEALWKSCTIWLPQYGAYILNPSCLPGKGATLSSVCTNADDILRACSDECWITVLGTR</sequence>
<name>A0A292PP86_9PEZI</name>
<feature type="non-terminal residue" evidence="1">
    <location>
        <position position="1"/>
    </location>
</feature>
<evidence type="ECO:0000313" key="2">
    <source>
        <dbReference type="Proteomes" id="UP001412239"/>
    </source>
</evidence>
<dbReference type="Proteomes" id="UP001412239">
    <property type="component" value="Unassembled WGS sequence"/>
</dbReference>
<accession>A0A292PP86</accession>
<protein>
    <submittedName>
        <fullName evidence="1">Uncharacterized protein</fullName>
    </submittedName>
</protein>